<dbReference type="InterPro" id="IPR003010">
    <property type="entry name" value="C-N_Hydrolase"/>
</dbReference>
<feature type="domain" description="CN hydrolase" evidence="2">
    <location>
        <begin position="1"/>
        <end position="97"/>
    </location>
</feature>
<dbReference type="PANTHER" id="PTHR43674:SF14">
    <property type="entry name" value="ALIPHATIC AMIDASE"/>
    <property type="match status" value="1"/>
</dbReference>
<evidence type="ECO:0000256" key="1">
    <source>
        <dbReference type="ARBA" id="ARBA00022801"/>
    </source>
</evidence>
<evidence type="ECO:0000259" key="2">
    <source>
        <dbReference type="PROSITE" id="PS50263"/>
    </source>
</evidence>
<proteinExistence type="predicted"/>
<dbReference type="PROSITE" id="PS50263">
    <property type="entry name" value="CN_HYDROLASE"/>
    <property type="match status" value="1"/>
</dbReference>
<reference evidence="3 4" key="1">
    <citation type="journal article" date="2022" name="Microbiol. Resour. Announc.">
        <title>Complete Genome Sequence of the Hyperthermophilic and Acidophilic Archaeon Saccharolobus caldissimus Strain HS-3T.</title>
        <authorList>
            <person name="Sakai H.D."/>
            <person name="Kurosawa N."/>
        </authorList>
    </citation>
    <scope>NUCLEOTIDE SEQUENCE [LARGE SCALE GENOMIC DNA]</scope>
    <source>
        <strain evidence="3 4">JCM32116</strain>
    </source>
</reference>
<organism evidence="3 4">
    <name type="scientific">Saccharolobus caldissimus</name>
    <dbReference type="NCBI Taxonomy" id="1702097"/>
    <lineage>
        <taxon>Archaea</taxon>
        <taxon>Thermoproteota</taxon>
        <taxon>Thermoprotei</taxon>
        <taxon>Sulfolobales</taxon>
        <taxon>Sulfolobaceae</taxon>
        <taxon>Saccharolobus</taxon>
    </lineage>
</organism>
<dbReference type="EMBL" id="AP025226">
    <property type="protein sequence ID" value="BDB98657.1"/>
    <property type="molecule type" value="Genomic_DNA"/>
</dbReference>
<evidence type="ECO:0000313" key="3">
    <source>
        <dbReference type="EMBL" id="BDB98657.1"/>
    </source>
</evidence>
<dbReference type="PANTHER" id="PTHR43674">
    <property type="entry name" value="NITRILASE C965.09-RELATED"/>
    <property type="match status" value="1"/>
</dbReference>
<gene>
    <name evidence="3" type="ORF">SACC_16740</name>
</gene>
<dbReference type="Proteomes" id="UP001319921">
    <property type="component" value="Chromosome"/>
</dbReference>
<dbReference type="KEGG" id="scas:SACC_16740"/>
<dbReference type="Gene3D" id="3.60.110.10">
    <property type="entry name" value="Carbon-nitrogen hydrolase"/>
    <property type="match status" value="1"/>
</dbReference>
<dbReference type="GeneID" id="80721664"/>
<dbReference type="InterPro" id="IPR036526">
    <property type="entry name" value="C-N_Hydrolase_sf"/>
</dbReference>
<dbReference type="SUPFAM" id="SSF56317">
    <property type="entry name" value="Carbon-nitrogen hydrolase"/>
    <property type="match status" value="1"/>
</dbReference>
<accession>A0AAQ4CS76</accession>
<name>A0AAQ4CS76_9CREN</name>
<keyword evidence="1" id="KW-0378">Hydrolase</keyword>
<dbReference type="AlphaFoldDB" id="A0AAQ4CS76"/>
<dbReference type="Pfam" id="PF00795">
    <property type="entry name" value="CN_hydrolase"/>
    <property type="match status" value="1"/>
</dbReference>
<dbReference type="InterPro" id="IPR050345">
    <property type="entry name" value="Aliph_Amidase/BUP"/>
</dbReference>
<sequence length="170" mass="19623">MICDDGNYPEIWRDLAFKGAELIIRVQGYMYPPRDQVSIMSKAMAWANNSYVAVANLAGYDGVYYYFGHSMIVGFDGRVLGEAGESPNEIIYAQLSIPEIRRARRNWTAENHLYKLLHRGYTATKMAGESEDGIADIPFDFYKMWVKDPIQTKKLIETFTYSKPKFYPKY</sequence>
<keyword evidence="4" id="KW-1185">Reference proteome</keyword>
<protein>
    <recommendedName>
        <fullName evidence="2">CN hydrolase domain-containing protein</fullName>
    </recommendedName>
</protein>
<dbReference type="GO" id="GO:0016811">
    <property type="term" value="F:hydrolase activity, acting on carbon-nitrogen (but not peptide) bonds, in linear amides"/>
    <property type="evidence" value="ECO:0007669"/>
    <property type="project" value="TreeGrafter"/>
</dbReference>
<dbReference type="RefSeq" id="WP_282099553.1">
    <property type="nucleotide sequence ID" value="NZ_AP025226.1"/>
</dbReference>
<evidence type="ECO:0000313" key="4">
    <source>
        <dbReference type="Proteomes" id="UP001319921"/>
    </source>
</evidence>